<dbReference type="KEGG" id="rdp:RD2015_1853"/>
<dbReference type="SUPFAM" id="SSF53756">
    <property type="entry name" value="UDP-Glycosyltransferase/glycogen phosphorylase"/>
    <property type="match status" value="1"/>
</dbReference>
<evidence type="ECO:0000313" key="3">
    <source>
        <dbReference type="EMBL" id="ALV06332.1"/>
    </source>
</evidence>
<feature type="domain" description="Glycosyltransferase subfamily 4-like N-terminal" evidence="2">
    <location>
        <begin position="26"/>
        <end position="177"/>
    </location>
</feature>
<gene>
    <name evidence="3" type="ORF">RD2015_1853</name>
</gene>
<sequence>MTVPASGTPAGGTRRVLHFVTGGFSGATQVAVELCLSQRKAGRLQPILVLRRKRTTDPAKVQALRDQGLEVHLVPGWAHLVTVWALRRLCEQLRPDVMLAHGFPEHLLGREAALRAGVPVVVQVEHSSRERYGFWSLRKARRLARRSAKLVGVSEGVRRRLVALGMPESLTVAIPNGIRLERFAEADSHPHAQREPGIVMSARFARQKDQPTLIRAIGLLAERGLRPTVYLAGSGHPFYMGASQRLVKRLGLEEQVRFLGYHKNMAQLLMSQRIYVLSTHWEGMPLALLEGMAAGCACVASLVPGVEGVLEPGKTGLLTPEGDAKALADALEQLLRDEALAQRLGQAARQRAIEEHSVGLMMQRYEDLLMSLPASDGQPR</sequence>
<dbReference type="RefSeq" id="WP_058934637.1">
    <property type="nucleotide sequence ID" value="NZ_CP013729.1"/>
</dbReference>
<dbReference type="InterPro" id="IPR001296">
    <property type="entry name" value="Glyco_trans_1"/>
</dbReference>
<dbReference type="Pfam" id="PF00534">
    <property type="entry name" value="Glycos_transf_1"/>
    <property type="match status" value="1"/>
</dbReference>
<dbReference type="Pfam" id="PF13579">
    <property type="entry name" value="Glyco_trans_4_4"/>
    <property type="match status" value="1"/>
</dbReference>
<accession>A0A0U3MFJ3</accession>
<dbReference type="InterPro" id="IPR028098">
    <property type="entry name" value="Glyco_trans_4-like_N"/>
</dbReference>
<keyword evidence="4" id="KW-1185">Reference proteome</keyword>
<proteinExistence type="predicted"/>
<protein>
    <submittedName>
        <fullName evidence="3">Glycosyl transferase group 1</fullName>
    </submittedName>
</protein>
<dbReference type="PANTHER" id="PTHR12526">
    <property type="entry name" value="GLYCOSYLTRANSFERASE"/>
    <property type="match status" value="1"/>
</dbReference>
<feature type="domain" description="Glycosyl transferase family 1" evidence="1">
    <location>
        <begin position="185"/>
        <end position="351"/>
    </location>
</feature>
<dbReference type="OrthoDB" id="832722at2"/>
<dbReference type="PATRIC" id="fig|76731.3.peg.1900"/>
<name>A0A0U3MFJ3_9BURK</name>
<evidence type="ECO:0000313" key="4">
    <source>
        <dbReference type="Proteomes" id="UP000060699"/>
    </source>
</evidence>
<dbReference type="EMBL" id="CP013729">
    <property type="protein sequence ID" value="ALV06332.1"/>
    <property type="molecule type" value="Genomic_DNA"/>
</dbReference>
<reference evidence="3 4" key="1">
    <citation type="submission" date="2015-12" db="EMBL/GenBank/DDBJ databases">
        <title>Complete genome of Roseateles depolymerans KCTC 42856.</title>
        <authorList>
            <person name="Kim K.M."/>
        </authorList>
    </citation>
    <scope>NUCLEOTIDE SEQUENCE [LARGE SCALE GENOMIC DNA]</scope>
    <source>
        <strain evidence="3 4">KCTC 42856</strain>
    </source>
</reference>
<evidence type="ECO:0000259" key="2">
    <source>
        <dbReference type="Pfam" id="PF13579"/>
    </source>
</evidence>
<keyword evidence="3" id="KW-0808">Transferase</keyword>
<dbReference type="STRING" id="76731.RD2015_1853"/>
<evidence type="ECO:0000259" key="1">
    <source>
        <dbReference type="Pfam" id="PF00534"/>
    </source>
</evidence>
<dbReference type="AlphaFoldDB" id="A0A0U3MFJ3"/>
<dbReference type="GO" id="GO:0016757">
    <property type="term" value="F:glycosyltransferase activity"/>
    <property type="evidence" value="ECO:0007669"/>
    <property type="project" value="InterPro"/>
</dbReference>
<organism evidence="3 4">
    <name type="scientific">Roseateles depolymerans</name>
    <dbReference type="NCBI Taxonomy" id="76731"/>
    <lineage>
        <taxon>Bacteria</taxon>
        <taxon>Pseudomonadati</taxon>
        <taxon>Pseudomonadota</taxon>
        <taxon>Betaproteobacteria</taxon>
        <taxon>Burkholderiales</taxon>
        <taxon>Sphaerotilaceae</taxon>
        <taxon>Roseateles</taxon>
    </lineage>
</organism>
<dbReference type="Proteomes" id="UP000060699">
    <property type="component" value="Chromosome"/>
</dbReference>
<dbReference type="Gene3D" id="3.40.50.2000">
    <property type="entry name" value="Glycogen Phosphorylase B"/>
    <property type="match status" value="2"/>
</dbReference>
<dbReference type="PANTHER" id="PTHR12526:SF630">
    <property type="entry name" value="GLYCOSYLTRANSFERASE"/>
    <property type="match status" value="1"/>
</dbReference>